<proteinExistence type="predicted"/>
<keyword evidence="2" id="KW-1133">Transmembrane helix</keyword>
<feature type="transmembrane region" description="Helical" evidence="2">
    <location>
        <begin position="131"/>
        <end position="156"/>
    </location>
</feature>
<evidence type="ECO:0000256" key="1">
    <source>
        <dbReference type="SAM" id="MobiDB-lite"/>
    </source>
</evidence>
<evidence type="ECO:0000313" key="3">
    <source>
        <dbReference type="EMBL" id="KAK2822266.1"/>
    </source>
</evidence>
<keyword evidence="2" id="KW-0812">Transmembrane</keyword>
<dbReference type="PANTHER" id="PTHR46645">
    <property type="entry name" value="GRAM DOMAIN-CONTAINING PROTEIN 2B-RELATED"/>
    <property type="match status" value="1"/>
</dbReference>
<dbReference type="EMBL" id="JAUPFM010000018">
    <property type="protein sequence ID" value="KAK2822266.1"/>
    <property type="molecule type" value="Genomic_DNA"/>
</dbReference>
<evidence type="ECO:0000256" key="2">
    <source>
        <dbReference type="SAM" id="Phobius"/>
    </source>
</evidence>
<organism evidence="3 4">
    <name type="scientific">Channa striata</name>
    <name type="common">Snakehead murrel</name>
    <name type="synonym">Ophicephalus striatus</name>
    <dbReference type="NCBI Taxonomy" id="64152"/>
    <lineage>
        <taxon>Eukaryota</taxon>
        <taxon>Metazoa</taxon>
        <taxon>Chordata</taxon>
        <taxon>Craniata</taxon>
        <taxon>Vertebrata</taxon>
        <taxon>Euteleostomi</taxon>
        <taxon>Actinopterygii</taxon>
        <taxon>Neopterygii</taxon>
        <taxon>Teleostei</taxon>
        <taxon>Neoteleostei</taxon>
        <taxon>Acanthomorphata</taxon>
        <taxon>Anabantaria</taxon>
        <taxon>Anabantiformes</taxon>
        <taxon>Channoidei</taxon>
        <taxon>Channidae</taxon>
        <taxon>Channa</taxon>
    </lineage>
</organism>
<dbReference type="PANTHER" id="PTHR46645:SF1">
    <property type="entry name" value="GRAM DOMAIN-CONTAINING PROTEIN"/>
    <property type="match status" value="1"/>
</dbReference>
<keyword evidence="4" id="KW-1185">Reference proteome</keyword>
<evidence type="ECO:0000313" key="4">
    <source>
        <dbReference type="Proteomes" id="UP001187415"/>
    </source>
</evidence>
<feature type="region of interest" description="Disordered" evidence="1">
    <location>
        <begin position="79"/>
        <end position="101"/>
    </location>
</feature>
<dbReference type="Proteomes" id="UP001187415">
    <property type="component" value="Unassembled WGS sequence"/>
</dbReference>
<dbReference type="InterPro" id="IPR052633">
    <property type="entry name" value="GRAM_domain_protein_2B"/>
</dbReference>
<dbReference type="AlphaFoldDB" id="A0AA88LQZ8"/>
<protein>
    <submittedName>
        <fullName evidence="3">Uncharacterized protein</fullName>
    </submittedName>
</protein>
<keyword evidence="2" id="KW-0472">Membrane</keyword>
<name>A0AA88LQZ8_CHASR</name>
<reference evidence="3" key="1">
    <citation type="submission" date="2023-07" db="EMBL/GenBank/DDBJ databases">
        <title>Chromosome-level Genome Assembly of Striped Snakehead (Channa striata).</title>
        <authorList>
            <person name="Liu H."/>
        </authorList>
    </citation>
    <scope>NUCLEOTIDE SEQUENCE</scope>
    <source>
        <strain evidence="3">Gz</strain>
        <tissue evidence="3">Muscle</tissue>
    </source>
</reference>
<comment type="caution">
    <text evidence="3">The sequence shown here is derived from an EMBL/GenBank/DDBJ whole genome shotgun (WGS) entry which is preliminary data.</text>
</comment>
<gene>
    <name evidence="3" type="ORF">Q5P01_022331</name>
</gene>
<sequence>MLSIQTVDEKHSFVSLRNRDVCYKLLQSVCSHAQSPNGSPHLSSAENEADNELIFSSSSLEDSIDYDLSQQSNINLGHSFPQMSNDGHERRNSPRQNSLSDEDGTAVSWIWRVTETITTIFLIRGNGRLSIFFYIYLMLIVLLLLASGHIGLRIIALEEQLNSLGALTERSLQNREFQER</sequence>
<accession>A0AA88LQZ8</accession>